<dbReference type="SUPFAM" id="SSF56300">
    <property type="entry name" value="Metallo-dependent phosphatases"/>
    <property type="match status" value="1"/>
</dbReference>
<dbReference type="GO" id="GO:0110154">
    <property type="term" value="P:RNA decapping"/>
    <property type="evidence" value="ECO:0007669"/>
    <property type="project" value="TreeGrafter"/>
</dbReference>
<keyword evidence="4" id="KW-1185">Reference proteome</keyword>
<dbReference type="KEGG" id="tsy:THSYN_05770"/>
<dbReference type="Proteomes" id="UP000232638">
    <property type="component" value="Chromosome"/>
</dbReference>
<reference evidence="3 4" key="1">
    <citation type="submission" date="2017-03" db="EMBL/GenBank/DDBJ databases">
        <title>Complete genome sequence of Candidatus 'Thiodictyon syntrophicum' sp. nov. strain Cad16T, a photolithoautotroph purple sulfur bacterium isolated from an alpine meromictic lake.</title>
        <authorList>
            <person name="Luedin S.M."/>
            <person name="Pothier J.F."/>
            <person name="Danza F."/>
            <person name="Storelli N."/>
            <person name="Wittwer M."/>
            <person name="Tonolla M."/>
        </authorList>
    </citation>
    <scope>NUCLEOTIDE SEQUENCE [LARGE SCALE GENOMIC DNA]</scope>
    <source>
        <strain evidence="3 4">Cad16T</strain>
    </source>
</reference>
<evidence type="ECO:0000256" key="1">
    <source>
        <dbReference type="SAM" id="MobiDB-lite"/>
    </source>
</evidence>
<dbReference type="GO" id="GO:0008803">
    <property type="term" value="F:bis(5'-nucleosyl)-tetraphosphatase (symmetrical) activity"/>
    <property type="evidence" value="ECO:0007669"/>
    <property type="project" value="TreeGrafter"/>
</dbReference>
<dbReference type="Gene3D" id="3.60.21.10">
    <property type="match status" value="1"/>
</dbReference>
<proteinExistence type="predicted"/>
<dbReference type="AlphaFoldDB" id="A0A2K8U4J2"/>
<evidence type="ECO:0000313" key="4">
    <source>
        <dbReference type="Proteomes" id="UP000232638"/>
    </source>
</evidence>
<feature type="region of interest" description="Disordered" evidence="1">
    <location>
        <begin position="236"/>
        <end position="268"/>
    </location>
</feature>
<sequence length="268" mass="29434">MLGDLHGMAHALERLLDLAGFDRACDLVWSLGDLIDRGPYSQRCLELLDEPWFRAIRGNHEQLLLDAADDRDAWLQWTVNGGDWSLGYAWDDPALRARLAALPWACELTTQVGRIGLVHADVDRTCDWPQLLAALAADRGLTRQTALWSRSSANQAMRGLPGRQVPGVDLVLVGHTIMTRSFQWGNLWFMDSGAVVTDDPSAALSMLEVHPTLKLWSLPTAHDPITSQWWSGQMDRVAAAQARRSSGSGARAPGSVPGDQEGDQARPP</sequence>
<dbReference type="PANTHER" id="PTHR42850">
    <property type="entry name" value="METALLOPHOSPHOESTERASE"/>
    <property type="match status" value="1"/>
</dbReference>
<dbReference type="EMBL" id="CP020370">
    <property type="protein sequence ID" value="AUB80503.1"/>
    <property type="molecule type" value="Genomic_DNA"/>
</dbReference>
<dbReference type="PROSITE" id="PS00125">
    <property type="entry name" value="SER_THR_PHOSPHATASE"/>
    <property type="match status" value="1"/>
</dbReference>
<organism evidence="3 4">
    <name type="scientific">Candidatus Thiodictyon syntrophicum</name>
    <dbReference type="NCBI Taxonomy" id="1166950"/>
    <lineage>
        <taxon>Bacteria</taxon>
        <taxon>Pseudomonadati</taxon>
        <taxon>Pseudomonadota</taxon>
        <taxon>Gammaproteobacteria</taxon>
        <taxon>Chromatiales</taxon>
        <taxon>Chromatiaceae</taxon>
        <taxon>Thiodictyon</taxon>
    </lineage>
</organism>
<dbReference type="InterPro" id="IPR004843">
    <property type="entry name" value="Calcineurin-like_PHP"/>
</dbReference>
<feature type="compositionally biased region" description="Low complexity" evidence="1">
    <location>
        <begin position="236"/>
        <end position="258"/>
    </location>
</feature>
<evidence type="ECO:0000259" key="2">
    <source>
        <dbReference type="PROSITE" id="PS00125"/>
    </source>
</evidence>
<dbReference type="GO" id="GO:0005737">
    <property type="term" value="C:cytoplasm"/>
    <property type="evidence" value="ECO:0007669"/>
    <property type="project" value="TreeGrafter"/>
</dbReference>
<dbReference type="InterPro" id="IPR050126">
    <property type="entry name" value="Ap4A_hydrolase"/>
</dbReference>
<dbReference type="Pfam" id="PF00149">
    <property type="entry name" value="Metallophos"/>
    <property type="match status" value="1"/>
</dbReference>
<feature type="domain" description="Serine/threonine specific protein phosphatases" evidence="2">
    <location>
        <begin position="56"/>
        <end position="61"/>
    </location>
</feature>
<gene>
    <name evidence="3" type="ORF">THSYN_05770</name>
</gene>
<dbReference type="InterPro" id="IPR029052">
    <property type="entry name" value="Metallo-depent_PP-like"/>
</dbReference>
<protein>
    <recommendedName>
        <fullName evidence="2">Serine/threonine specific protein phosphatases domain-containing protein</fullName>
    </recommendedName>
</protein>
<dbReference type="GO" id="GO:0016791">
    <property type="term" value="F:phosphatase activity"/>
    <property type="evidence" value="ECO:0007669"/>
    <property type="project" value="TreeGrafter"/>
</dbReference>
<name>A0A2K8U4J2_9GAMM</name>
<evidence type="ECO:0000313" key="3">
    <source>
        <dbReference type="EMBL" id="AUB80503.1"/>
    </source>
</evidence>
<dbReference type="PANTHER" id="PTHR42850:SF10">
    <property type="entry name" value="SERINE_THREONINE-PROTEIN PHOSPHATASE 1"/>
    <property type="match status" value="1"/>
</dbReference>
<accession>A0A2K8U4J2</accession>
<dbReference type="InterPro" id="IPR006186">
    <property type="entry name" value="Ser/Thr-sp_prot-phosphatase"/>
</dbReference>